<evidence type="ECO:0000256" key="3">
    <source>
        <dbReference type="ARBA" id="ARBA00022781"/>
    </source>
</evidence>
<evidence type="ECO:0000256" key="4">
    <source>
        <dbReference type="ARBA" id="ARBA00023065"/>
    </source>
</evidence>
<gene>
    <name evidence="8" type="primary">atpH</name>
    <name evidence="9" type="ORF">FEF27_08460</name>
</gene>
<keyword evidence="2 8" id="KW-0813">Transport</keyword>
<keyword evidence="3 8" id="KW-0375">Hydrogen ion transport</keyword>
<keyword evidence="8" id="KW-1003">Cell membrane</keyword>
<evidence type="ECO:0000256" key="5">
    <source>
        <dbReference type="ARBA" id="ARBA00023136"/>
    </source>
</evidence>
<evidence type="ECO:0000256" key="7">
    <source>
        <dbReference type="ARBA" id="ARBA00023310"/>
    </source>
</evidence>
<dbReference type="InterPro" id="IPR020781">
    <property type="entry name" value="ATPase_OSCP/d_CS"/>
</dbReference>
<keyword evidence="10" id="KW-1185">Reference proteome</keyword>
<dbReference type="InterPro" id="IPR000711">
    <property type="entry name" value="ATPase_OSCP/dsu"/>
</dbReference>
<dbReference type="NCBIfam" id="NF009967">
    <property type="entry name" value="PRK13430.1"/>
    <property type="match status" value="1"/>
</dbReference>
<evidence type="ECO:0000256" key="8">
    <source>
        <dbReference type="HAMAP-Rule" id="MF_01416"/>
    </source>
</evidence>
<dbReference type="PROSITE" id="PS00389">
    <property type="entry name" value="ATPASE_DELTA"/>
    <property type="match status" value="1"/>
</dbReference>
<evidence type="ECO:0000313" key="9">
    <source>
        <dbReference type="EMBL" id="TLP75336.1"/>
    </source>
</evidence>
<sequence length="275" mass="29727">MAVQFSESSRSRASLHTLQSELEAVIAAADLTVADELFSALDVLDGSAALRRSLTDPAREQAARVEVIRSLFGQRAQQTTVQVLGAAVAQRWGSERDLGDAVETLAVTAVAARAESRGLQGLEELEGTLLSFRRAIADSHELQRAFRDDQAPASAKQQLAARLSADASAEARLLIDRAVTAPRGLRITAVIERFAAVIAARQDRWIAQVTVAKDLSSAYLERLSTSLDKYFGRELKLDVKVDPSVVGGIRVQVGDEVVDSTVASRLNELHRTIAR</sequence>
<dbReference type="PANTHER" id="PTHR11910">
    <property type="entry name" value="ATP SYNTHASE DELTA CHAIN"/>
    <property type="match status" value="1"/>
</dbReference>
<comment type="similarity">
    <text evidence="8">Belongs to the ATPase delta chain family.</text>
</comment>
<dbReference type="GO" id="GO:0005886">
    <property type="term" value="C:plasma membrane"/>
    <property type="evidence" value="ECO:0007669"/>
    <property type="project" value="UniProtKB-SubCell"/>
</dbReference>
<evidence type="ECO:0000256" key="6">
    <source>
        <dbReference type="ARBA" id="ARBA00023196"/>
    </source>
</evidence>
<dbReference type="NCBIfam" id="TIGR01145">
    <property type="entry name" value="ATP_synt_delta"/>
    <property type="match status" value="1"/>
</dbReference>
<keyword evidence="4 8" id="KW-0406">Ion transport</keyword>
<dbReference type="EMBL" id="VAWA01000009">
    <property type="protein sequence ID" value="TLP75336.1"/>
    <property type="molecule type" value="Genomic_DNA"/>
</dbReference>
<dbReference type="Proteomes" id="UP000306544">
    <property type="component" value="Unassembled WGS sequence"/>
</dbReference>
<dbReference type="HAMAP" id="MF_01416">
    <property type="entry name" value="ATP_synth_delta_bact"/>
    <property type="match status" value="1"/>
</dbReference>
<dbReference type="PRINTS" id="PR00125">
    <property type="entry name" value="ATPASEDELTA"/>
</dbReference>
<evidence type="ECO:0000256" key="1">
    <source>
        <dbReference type="ARBA" id="ARBA00004370"/>
    </source>
</evidence>
<protein>
    <recommendedName>
        <fullName evidence="8">ATP synthase subunit delta</fullName>
    </recommendedName>
    <alternativeName>
        <fullName evidence="8">ATP synthase F(1) sector subunit delta</fullName>
    </alternativeName>
    <alternativeName>
        <fullName evidence="8">F-type ATPase subunit delta</fullName>
        <shortName evidence="8">F-ATPase subunit delta</shortName>
    </alternativeName>
</protein>
<accession>A0A5R9AC05</accession>
<proteinExistence type="inferred from homology"/>
<comment type="caution">
    <text evidence="9">The sequence shown here is derived from an EMBL/GenBank/DDBJ whole genome shotgun (WGS) entry which is preliminary data.</text>
</comment>
<dbReference type="AlphaFoldDB" id="A0A5R9AC05"/>
<dbReference type="GO" id="GO:0045259">
    <property type="term" value="C:proton-transporting ATP synthase complex"/>
    <property type="evidence" value="ECO:0007669"/>
    <property type="project" value="UniProtKB-KW"/>
</dbReference>
<reference evidence="9 10" key="1">
    <citation type="submission" date="2019-05" db="EMBL/GenBank/DDBJ databases">
        <title>Nesterenkonia sp. GY239, isolated from the Southern Atlantic Ocean.</title>
        <authorList>
            <person name="Zhang G."/>
        </authorList>
    </citation>
    <scope>NUCLEOTIDE SEQUENCE [LARGE SCALE GENOMIC DNA]</scope>
    <source>
        <strain evidence="9 10">GY239</strain>
    </source>
</reference>
<name>A0A5R9AC05_9MICC</name>
<dbReference type="OrthoDB" id="5242917at2"/>
<comment type="subcellular location">
    <subcellularLocation>
        <location evidence="8">Cell membrane</location>
        <topology evidence="8">Peripheral membrane protein</topology>
    </subcellularLocation>
    <subcellularLocation>
        <location evidence="1">Membrane</location>
    </subcellularLocation>
</comment>
<comment type="function">
    <text evidence="8">This protein is part of the stalk that links CF(0) to CF(1). It either transmits conformational changes from CF(0) to CF(1) or is implicated in proton conduction.</text>
</comment>
<keyword evidence="5 8" id="KW-0472">Membrane</keyword>
<comment type="function">
    <text evidence="8">F(1)F(0) ATP synthase produces ATP from ADP in the presence of a proton or sodium gradient. F-type ATPases consist of two structural domains, F(1) containing the extramembraneous catalytic core and F(0) containing the membrane proton channel, linked together by a central stalk and a peripheral stalk. During catalysis, ATP synthesis in the catalytic domain of F(1) is coupled via a rotary mechanism of the central stalk subunits to proton translocation.</text>
</comment>
<evidence type="ECO:0000313" key="10">
    <source>
        <dbReference type="Proteomes" id="UP000306544"/>
    </source>
</evidence>
<dbReference type="Pfam" id="PF00213">
    <property type="entry name" value="OSCP"/>
    <property type="match status" value="1"/>
</dbReference>
<keyword evidence="7 8" id="KW-0066">ATP synthesis</keyword>
<evidence type="ECO:0000256" key="2">
    <source>
        <dbReference type="ARBA" id="ARBA00022448"/>
    </source>
</evidence>
<dbReference type="GO" id="GO:0046933">
    <property type="term" value="F:proton-transporting ATP synthase activity, rotational mechanism"/>
    <property type="evidence" value="ECO:0007669"/>
    <property type="project" value="UniProtKB-UniRule"/>
</dbReference>
<keyword evidence="6 8" id="KW-0139">CF(1)</keyword>
<dbReference type="RefSeq" id="WP_138170420.1">
    <property type="nucleotide sequence ID" value="NZ_VAWA01000009.1"/>
</dbReference>
<organism evidence="9 10">
    <name type="scientific">Nesterenkonia sphaerica</name>
    <dbReference type="NCBI Taxonomy" id="1804988"/>
    <lineage>
        <taxon>Bacteria</taxon>
        <taxon>Bacillati</taxon>
        <taxon>Actinomycetota</taxon>
        <taxon>Actinomycetes</taxon>
        <taxon>Micrococcales</taxon>
        <taxon>Micrococcaceae</taxon>
        <taxon>Nesterenkonia</taxon>
    </lineage>
</organism>